<evidence type="ECO:0000256" key="13">
    <source>
        <dbReference type="RuleBase" id="RU000581"/>
    </source>
</evidence>
<protein>
    <submittedName>
        <fullName evidence="16">Acyl-CoA-delta-6-desaturase</fullName>
    </submittedName>
</protein>
<keyword evidence="9" id="KW-0408">Iron</keyword>
<dbReference type="PROSITE" id="PS00476">
    <property type="entry name" value="FATTY_ACID_DESATUR_1"/>
    <property type="match status" value="1"/>
</dbReference>
<evidence type="ECO:0000256" key="9">
    <source>
        <dbReference type="ARBA" id="ARBA00023004"/>
    </source>
</evidence>
<dbReference type="PANTHER" id="PTHR11351:SF31">
    <property type="entry name" value="DESATURASE 1, ISOFORM A-RELATED"/>
    <property type="match status" value="1"/>
</dbReference>
<dbReference type="EMBL" id="GU952764">
    <property type="protein sequence ID" value="ADO85597.1"/>
    <property type="molecule type" value="mRNA"/>
</dbReference>
<keyword evidence="11 14" id="KW-0472">Membrane</keyword>
<sequence length="315" mass="36987">MKIIKFDEILRRFERVFAFDNDIKWGSVFVIFGYHALAVYWCYNYSLPVKWQTVIFAYCTYVLSGMGITLGVHRYWSHRCFKATKPLQIILFLMFALTGQTSIRIWVRNHRLHHKASDTPGDPHNATRGLFYSHIGWLMMKKTDQLIEQGKKIDMRDIDSDPLLRWYDRNVFMVNLMAAFVLPTMVNIWCLGESWRCAVAWQCFVRYLGVLHAQMTINSLAHKFGNRPFNSRIKPAENMFVSYITFGEGFHNYHHVFPYDYRTTGDYFILDYGKILLKFFEKIGWAYNLRKASPETIASAVGRLNCAESDDLLKS</sequence>
<dbReference type="InterPro" id="IPR005804">
    <property type="entry name" value="FA_desaturase_dom"/>
</dbReference>
<keyword evidence="5" id="KW-0479">Metal-binding</keyword>
<dbReference type="InterPro" id="IPR001522">
    <property type="entry name" value="FADS-1_CS"/>
</dbReference>
<comment type="subcellular location">
    <subcellularLocation>
        <location evidence="1">Membrane</location>
        <topology evidence="1">Multi-pass membrane protein</topology>
    </subcellularLocation>
</comment>
<dbReference type="Pfam" id="PF00487">
    <property type="entry name" value="FA_desaturase"/>
    <property type="match status" value="1"/>
</dbReference>
<dbReference type="GO" id="GO:0005506">
    <property type="term" value="F:iron ion binding"/>
    <property type="evidence" value="ECO:0007669"/>
    <property type="project" value="TreeGrafter"/>
</dbReference>
<reference evidence="16" key="2">
    <citation type="submission" date="2010-03" db="EMBL/GenBank/DDBJ databases">
        <authorList>
            <person name="Wang H.-L."/>
            <person name="Lienard M.A."/>
            <person name="Zhao C.-H."/>
            <person name="Wang C.-Z."/>
            <person name="Lofstedt C."/>
        </authorList>
    </citation>
    <scope>NUCLEOTIDE SEQUENCE</scope>
    <source>
        <tissue evidence="16">Pheromone gland</tissue>
    </source>
</reference>
<dbReference type="PRINTS" id="PR00075">
    <property type="entry name" value="FACDDSATRASE"/>
</dbReference>
<dbReference type="GO" id="GO:0004768">
    <property type="term" value="F:stearoyl-CoA 9-desaturase activity"/>
    <property type="evidence" value="ECO:0007669"/>
    <property type="project" value="TreeGrafter"/>
</dbReference>
<organism evidence="16">
    <name type="scientific">Antheraea pernyi</name>
    <name type="common">Chinese oak silk moth</name>
    <name type="synonym">Bombyx pernyi</name>
    <dbReference type="NCBI Taxonomy" id="7119"/>
    <lineage>
        <taxon>Eukaryota</taxon>
        <taxon>Metazoa</taxon>
        <taxon>Ecdysozoa</taxon>
        <taxon>Arthropoda</taxon>
        <taxon>Hexapoda</taxon>
        <taxon>Insecta</taxon>
        <taxon>Pterygota</taxon>
        <taxon>Neoptera</taxon>
        <taxon>Endopterygota</taxon>
        <taxon>Lepidoptera</taxon>
        <taxon>Glossata</taxon>
        <taxon>Ditrysia</taxon>
        <taxon>Bombycoidea</taxon>
        <taxon>Saturniidae</taxon>
        <taxon>Saturniinae</taxon>
        <taxon>Saturniini</taxon>
        <taxon>Antheraea</taxon>
    </lineage>
</organism>
<evidence type="ECO:0000256" key="11">
    <source>
        <dbReference type="ARBA" id="ARBA00023136"/>
    </source>
</evidence>
<keyword evidence="12 13" id="KW-0275">Fatty acid biosynthesis</keyword>
<evidence type="ECO:0000256" key="2">
    <source>
        <dbReference type="ARBA" id="ARBA00009295"/>
    </source>
</evidence>
<evidence type="ECO:0000256" key="14">
    <source>
        <dbReference type="SAM" id="Phobius"/>
    </source>
</evidence>
<name>E3TMU9_ANTPE</name>
<evidence type="ECO:0000256" key="5">
    <source>
        <dbReference type="ARBA" id="ARBA00022723"/>
    </source>
</evidence>
<evidence type="ECO:0000256" key="10">
    <source>
        <dbReference type="ARBA" id="ARBA00023098"/>
    </source>
</evidence>
<comment type="cofactor">
    <cofactor evidence="13">
        <name>Fe(2+)</name>
        <dbReference type="ChEBI" id="CHEBI:29033"/>
    </cofactor>
</comment>
<dbReference type="PANTHER" id="PTHR11351">
    <property type="entry name" value="ACYL-COA DESATURASE"/>
    <property type="match status" value="1"/>
</dbReference>
<reference evidence="16" key="1">
    <citation type="journal article" date="2010" name="Insect Biochem. Mol. Biol.">
        <title>Neofunctionalization in an ancestral insect desaturase lineage led to rare ?6 pheromone signals in the Chinese tussah silkworm.</title>
        <authorList>
            <person name="Wang H.L."/>
            <person name="Lienard M.A."/>
            <person name="Zhao C.H."/>
            <person name="Wang C.Z."/>
            <person name="Lofstedt C."/>
        </authorList>
    </citation>
    <scope>NUCLEOTIDE SEQUENCE</scope>
    <source>
        <tissue evidence="16">Pheromone gland</tissue>
    </source>
</reference>
<dbReference type="CDD" id="cd03505">
    <property type="entry name" value="Delta9-FADS-like"/>
    <property type="match status" value="1"/>
</dbReference>
<comment type="domain">
    <text evidence="13">The histidine box domains are involved in binding the catalytic metal ions.</text>
</comment>
<keyword evidence="6" id="KW-0276">Fatty acid metabolism</keyword>
<accession>E3TMU9</accession>
<evidence type="ECO:0000256" key="6">
    <source>
        <dbReference type="ARBA" id="ARBA00022832"/>
    </source>
</evidence>
<evidence type="ECO:0000259" key="15">
    <source>
        <dbReference type="Pfam" id="PF00487"/>
    </source>
</evidence>
<feature type="transmembrane region" description="Helical" evidence="14">
    <location>
        <begin position="88"/>
        <end position="107"/>
    </location>
</feature>
<comment type="similarity">
    <text evidence="2 13">Belongs to the fatty acid desaturase type 1 family.</text>
</comment>
<evidence type="ECO:0000313" key="16">
    <source>
        <dbReference type="EMBL" id="ADO85597.1"/>
    </source>
</evidence>
<evidence type="ECO:0000256" key="8">
    <source>
        <dbReference type="ARBA" id="ARBA00023002"/>
    </source>
</evidence>
<proteinExistence type="evidence at transcript level"/>
<keyword evidence="7 14" id="KW-1133">Transmembrane helix</keyword>
<feature type="domain" description="Fatty acid desaturase" evidence="15">
    <location>
        <begin position="51"/>
        <end position="259"/>
    </location>
</feature>
<keyword evidence="10" id="KW-0443">Lipid metabolism</keyword>
<feature type="transmembrane region" description="Helical" evidence="14">
    <location>
        <begin position="55"/>
        <end position="76"/>
    </location>
</feature>
<evidence type="ECO:0000256" key="3">
    <source>
        <dbReference type="ARBA" id="ARBA00022516"/>
    </source>
</evidence>
<dbReference type="AlphaFoldDB" id="E3TMU9"/>
<keyword evidence="4 13" id="KW-0812">Transmembrane</keyword>
<keyword evidence="3 13" id="KW-0444">Lipid biosynthesis</keyword>
<evidence type="ECO:0000256" key="1">
    <source>
        <dbReference type="ARBA" id="ARBA00004141"/>
    </source>
</evidence>
<evidence type="ECO:0000256" key="12">
    <source>
        <dbReference type="ARBA" id="ARBA00023160"/>
    </source>
</evidence>
<dbReference type="GO" id="GO:0006636">
    <property type="term" value="P:unsaturated fatty acid biosynthetic process"/>
    <property type="evidence" value="ECO:0007669"/>
    <property type="project" value="TreeGrafter"/>
</dbReference>
<feature type="transmembrane region" description="Helical" evidence="14">
    <location>
        <begin position="23"/>
        <end position="43"/>
    </location>
</feature>
<evidence type="ECO:0000256" key="7">
    <source>
        <dbReference type="ARBA" id="ARBA00022989"/>
    </source>
</evidence>
<keyword evidence="8 13" id="KW-0560">Oxidoreductase</keyword>
<dbReference type="InterPro" id="IPR015876">
    <property type="entry name" value="Acyl-CoA_DS"/>
</dbReference>
<evidence type="ECO:0000256" key="4">
    <source>
        <dbReference type="ARBA" id="ARBA00022692"/>
    </source>
</evidence>
<dbReference type="GO" id="GO:0005789">
    <property type="term" value="C:endoplasmic reticulum membrane"/>
    <property type="evidence" value="ECO:0007669"/>
    <property type="project" value="TreeGrafter"/>
</dbReference>